<proteinExistence type="predicted"/>
<dbReference type="Pfam" id="PF17183">
    <property type="entry name" value="Get5_C"/>
    <property type="match status" value="1"/>
</dbReference>
<dbReference type="InterPro" id="IPR024737">
    <property type="entry name" value="Get5_N"/>
</dbReference>
<dbReference type="PROSITE" id="PS50053">
    <property type="entry name" value="UBIQUITIN_2"/>
    <property type="match status" value="1"/>
</dbReference>
<dbReference type="SUPFAM" id="SSF54236">
    <property type="entry name" value="Ubiquitin-like"/>
    <property type="match status" value="1"/>
</dbReference>
<dbReference type="InterPro" id="IPR029071">
    <property type="entry name" value="Ubiquitin-like_domsf"/>
</dbReference>
<sequence>MSEVTFCKQYLSALDGRPAKLSSDHIADARQYPSGAVFTLPRLPHPPHPQRPNPPSTSSAATDDASSVSAQSTSTPALSITLKPLKPNTPTIPLSNISPAKTSIYDLKTAYATATSLPAAKIKILFKKKPLLDSKTVAEVIGADAGSDVEFGVMVMGGATATGASSASSPVTSPPAVAPSEADKGLGGAPVAQGPSGKEVVAGDEFWADLRGFVLQRIRDEKEGDRLMGVFREAWEKSK</sequence>
<comment type="caution">
    <text evidence="3">The sequence shown here is derived from an EMBL/GenBank/DDBJ whole genome shotgun (WGS) entry which is preliminary data.</text>
</comment>
<accession>A0A9W4UF02</accession>
<dbReference type="Proteomes" id="UP001152607">
    <property type="component" value="Unassembled WGS sequence"/>
</dbReference>
<reference evidence="3" key="1">
    <citation type="submission" date="2023-01" db="EMBL/GenBank/DDBJ databases">
        <authorList>
            <person name="Van Ghelder C."/>
            <person name="Rancurel C."/>
        </authorList>
    </citation>
    <scope>NUCLEOTIDE SEQUENCE</scope>
    <source>
        <strain evidence="3">CNCM I-4278</strain>
    </source>
</reference>
<evidence type="ECO:0000259" key="2">
    <source>
        <dbReference type="PROSITE" id="PS50053"/>
    </source>
</evidence>
<dbReference type="Pfam" id="PF12754">
    <property type="entry name" value="Get5_N"/>
    <property type="match status" value="1"/>
</dbReference>
<dbReference type="Gene3D" id="3.10.20.90">
    <property type="entry name" value="Phosphatidylinositol 3-kinase Catalytic Subunit, Chain A, domain 1"/>
    <property type="match status" value="1"/>
</dbReference>
<dbReference type="OrthoDB" id="5366541at2759"/>
<dbReference type="Gene3D" id="1.10.286.70">
    <property type="entry name" value="Get5 dimerization domain"/>
    <property type="match status" value="1"/>
</dbReference>
<feature type="region of interest" description="Disordered" evidence="1">
    <location>
        <begin position="37"/>
        <end position="94"/>
    </location>
</feature>
<feature type="compositionally biased region" description="Low complexity" evidence="1">
    <location>
        <begin position="162"/>
        <end position="171"/>
    </location>
</feature>
<dbReference type="InterPro" id="IPR000626">
    <property type="entry name" value="Ubiquitin-like_dom"/>
</dbReference>
<evidence type="ECO:0000256" key="1">
    <source>
        <dbReference type="SAM" id="MobiDB-lite"/>
    </source>
</evidence>
<feature type="compositionally biased region" description="Low complexity" evidence="1">
    <location>
        <begin position="56"/>
        <end position="75"/>
    </location>
</feature>
<feature type="region of interest" description="Disordered" evidence="1">
    <location>
        <begin position="162"/>
        <end position="197"/>
    </location>
</feature>
<feature type="compositionally biased region" description="Pro residues" evidence="1">
    <location>
        <begin position="43"/>
        <end position="55"/>
    </location>
</feature>
<dbReference type="InterPro" id="IPR049256">
    <property type="entry name" value="Get5_C"/>
</dbReference>
<dbReference type="AlphaFoldDB" id="A0A9W4UF02"/>
<name>A0A9W4UF02_9PLEO</name>
<gene>
    <name evidence="3" type="ORF">PDIGIT_LOCUS6734</name>
</gene>
<keyword evidence="4" id="KW-1185">Reference proteome</keyword>
<dbReference type="EMBL" id="CAOQHR010000004">
    <property type="protein sequence ID" value="CAI6333686.1"/>
    <property type="molecule type" value="Genomic_DNA"/>
</dbReference>
<organism evidence="3 4">
    <name type="scientific">Periconia digitata</name>
    <dbReference type="NCBI Taxonomy" id="1303443"/>
    <lineage>
        <taxon>Eukaryota</taxon>
        <taxon>Fungi</taxon>
        <taxon>Dikarya</taxon>
        <taxon>Ascomycota</taxon>
        <taxon>Pezizomycotina</taxon>
        <taxon>Dothideomycetes</taxon>
        <taxon>Pleosporomycetidae</taxon>
        <taxon>Pleosporales</taxon>
        <taxon>Massarineae</taxon>
        <taxon>Periconiaceae</taxon>
        <taxon>Periconia</taxon>
    </lineage>
</organism>
<evidence type="ECO:0000313" key="3">
    <source>
        <dbReference type="EMBL" id="CAI6333686.1"/>
    </source>
</evidence>
<feature type="domain" description="Ubiquitin-like" evidence="2">
    <location>
        <begin position="78"/>
        <end position="139"/>
    </location>
</feature>
<protein>
    <recommendedName>
        <fullName evidence="2">Ubiquitin-like domain-containing protein</fullName>
    </recommendedName>
</protein>
<evidence type="ECO:0000313" key="4">
    <source>
        <dbReference type="Proteomes" id="UP001152607"/>
    </source>
</evidence>